<dbReference type="GO" id="GO:0086010">
    <property type="term" value="P:membrane depolarization during action potential"/>
    <property type="evidence" value="ECO:0007669"/>
    <property type="project" value="TreeGrafter"/>
</dbReference>
<dbReference type="Pfam" id="PF24609">
    <property type="entry name" value="IQ_SCN5A_C"/>
    <property type="match status" value="1"/>
</dbReference>
<dbReference type="FunFam" id="1.10.287.70:FF:000385">
    <property type="entry name" value="Voltage-gated sodium channel alpha subunit isoform 2"/>
    <property type="match status" value="1"/>
</dbReference>
<keyword evidence="11 21" id="KW-0406">Ion transport</keyword>
<dbReference type="InterPro" id="IPR024583">
    <property type="entry name" value="Na_trans_cytopl"/>
</dbReference>
<dbReference type="PROSITE" id="PS50096">
    <property type="entry name" value="IQ"/>
    <property type="match status" value="1"/>
</dbReference>
<proteinExistence type="inferred from homology"/>
<feature type="compositionally biased region" description="Polar residues" evidence="22">
    <location>
        <begin position="1860"/>
        <end position="1872"/>
    </location>
</feature>
<organism evidence="27 28">
    <name type="scientific">Oncorhynchus kisutch</name>
    <name type="common">Coho salmon</name>
    <name type="synonym">Salmo kisutch</name>
    <dbReference type="NCBI Taxonomy" id="8019"/>
    <lineage>
        <taxon>Eukaryota</taxon>
        <taxon>Metazoa</taxon>
        <taxon>Chordata</taxon>
        <taxon>Craniata</taxon>
        <taxon>Vertebrata</taxon>
        <taxon>Euteleostomi</taxon>
        <taxon>Actinopterygii</taxon>
        <taxon>Neopterygii</taxon>
        <taxon>Teleostei</taxon>
        <taxon>Protacanthopterygii</taxon>
        <taxon>Salmoniformes</taxon>
        <taxon>Salmonidae</taxon>
        <taxon>Salmoninae</taxon>
        <taxon>Oncorhynchus</taxon>
    </lineage>
</organism>
<dbReference type="InterPro" id="IPR010526">
    <property type="entry name" value="Na_trans_assoc_dom"/>
</dbReference>
<evidence type="ECO:0000256" key="5">
    <source>
        <dbReference type="ARBA" id="ARBA00022553"/>
    </source>
</evidence>
<feature type="region of interest" description="Disordered" evidence="22">
    <location>
        <begin position="1855"/>
        <end position="1902"/>
    </location>
</feature>
<evidence type="ECO:0000259" key="26">
    <source>
        <dbReference type="Pfam" id="PF24609"/>
    </source>
</evidence>
<feature type="transmembrane region" description="Helical" evidence="21">
    <location>
        <begin position="382"/>
        <end position="409"/>
    </location>
</feature>
<keyword evidence="5" id="KW-0597">Phosphoprotein</keyword>
<keyword evidence="9 21" id="KW-1133">Transmembrane helix</keyword>
<keyword evidence="15 21" id="KW-0739">Sodium transport</keyword>
<feature type="domain" description="Sodium ion transport-associated" evidence="24">
    <location>
        <begin position="980"/>
        <end position="1193"/>
    </location>
</feature>
<dbReference type="SUPFAM" id="SSF81324">
    <property type="entry name" value="Voltage-gated potassium channels"/>
    <property type="match status" value="4"/>
</dbReference>
<feature type="compositionally biased region" description="Basic residues" evidence="22">
    <location>
        <begin position="473"/>
        <end position="483"/>
    </location>
</feature>
<dbReference type="InterPro" id="IPR044564">
    <property type="entry name" value="Na_chnl_inactivation_gate"/>
</dbReference>
<keyword evidence="4" id="KW-1003">Cell membrane</keyword>
<feature type="domain" description="Voltage-gated Na+ ion channel cytoplasmic" evidence="25">
    <location>
        <begin position="532"/>
        <end position="692"/>
    </location>
</feature>
<dbReference type="InterPro" id="IPR058542">
    <property type="entry name" value="IQ_SCN5A_C"/>
</dbReference>
<evidence type="ECO:0000313" key="27">
    <source>
        <dbReference type="Ensembl" id="ENSOKIP00005013328.1"/>
    </source>
</evidence>
<evidence type="ECO:0000259" key="23">
    <source>
        <dbReference type="Pfam" id="PF00520"/>
    </source>
</evidence>
<feature type="transmembrane region" description="Helical" evidence="21">
    <location>
        <begin position="1238"/>
        <end position="1257"/>
    </location>
</feature>
<sequence>MEQLLVPSGPDSFRPFCRESLDAIERRIADENAKKSKAKPNNDDDDGPKPSSDLEAGKSLPLIYGDIPKGLVSTPLEDLDTFYSNQKTFIVLNRGKAIFRFNATPALYVLNPFNPLRRISIKVLVHSYPSIRKGLTTFNPPDWTKNVEYTFTGIYTFESLIKILARGFCVGKFTFLRDPWNWLDFCVIVMAYVTEFVNLGNVSALRTFRVLRALKTISVIPGLKTIVGALIQSVKKLSDVMILTVFCLSVFALVGLQLFMGNLRNKCLRIPLNSTNLFDDSVDFNGTDLNKTSSFNWTYYTNDPKNYYYLPGKKDALLCGNGSGAGLCPEGFWCIKAGRNPDYGYTSFDTFSWAFLSLFRLMTQDYWENLYQQTLRAAGKPYMIFFVLVIFLGSFYLINLILAVVAMAYDEQNQATIEEAQQKEEEFQKLKRQQEDAQAAAAVTAAESGEFSERGELTDTSSEASKLSSKSAKERRNRRKKKKQREEEERGDNDKFHRSESEGSMQKSRFRFSIDASNLLNYDMRCSTPHQSFLSIRGPLFSSRRNSQASLFSFRDRAQDMGSENDFADDENSTFEENDSRRGSLFVPRRSDRRSSNLSQNSMSSHVLLPANGKKHSSVDCNGVVSLVGRASLPTSPEGLLLPEVTVDKASTDDNGNTTEPEYRKARCESYQASMNFLEDPGARQRAFSVASVITNTMEELEESRQECPPCWYKFANTFLIWDCCPAWLRIKKRVKMIVMDPFVDLTITICIVLNTVFMAMEHHSMSGDFKKMLSVGNLVFTGIFTAEMCFKIIALDPYCYFKEGWNIFDGIIVSLSLMEIGLANVSGMSVLRSFRLLRVFKLAKSWPTLNMLIKIIGNSVGALGNLTLVLAIIVFIFAVVGMQLFGKNYRDCVCKISTDCTLPRWHMHDFFHSFLIVFRVLCGEWIETMWDCMEVADQSMCLIVFMMVMVIGNLVVLNLFLALLLSSFSADNLAATDDDSEMNNLTVAIGRIHQGIAFVKALVCRSFHSICLRKKKGSLNEDKPLDDLHRTNYNSNHTTVEIMKDPEYVKDDNGTTGGVGMGVGSNAAGKYIVNDNTDYMQFIHNPSLTVTVPIAVGESDFENLNTEDFSSDSSDIEGSKEVNRPLSSSEGSTVDIRPPGEREGSVDMEPEESMEAEGCFTDGCVRRFQCCQVNVEEGKWKMWWTLRKTCFRIVEHNWFESFIIFMILLSSGALAFEDIYIEQRKTIKTVLEFADKVFTYIFILEMLLKWVAYGFAKYFTNAWCWLDFLIVDVSLVSLVANALGYAELSAIKSLRTLRALRPLRALSRFEGMRATFKGWMDIMYAAVDSRNLDDQPDYEVNLYMYLYFVVFIIFGSFFTLNLFIGVIIDNFNQQKKKISQDIFMTEEQKKYYNAMKKLGSKKPQKPIPRPVNKFQGFVFDFITKQAFDIVIMILICLNMVTMMVETDDQENDIRKILYNINLVFIVMFTGECILKMISLRQYYFTIGWNVFDFIVVILSIIGMFLSEVIEKYLVSPTLFRVIRLARIGRILRLIKSAKGIRTLLFALMMSLPALFNIGLLLFLVMFIYAIFGMSNFAYVKKESGIDDMFNFETFGNSMICLFQITTSGGWDVLLAPILNKGEPDCDSRKEHPGSTYKGGDCGNPSVAIIFFVSYIIICFLVVVNMYIAVILENFSVATEESAEPLSEDDFEMFYEVWEKFDARATQFMEYDKLSDFADALDPPLRISKPNKIQLSSMDLPMVSGERIHCLDILFAFTKRVLGEGEGLDILRGQMEERFMASNPSKVSYEPITTTLRRKLEDMSALVIQRAFRRYLLKRIVKRASAMYKEKIQSGGTLLDKEVLVIDTFPEISTSDRTDMTPSTASPPSYDSVTKPEKNKYEKDKRKKEVKEKKKYMNVGKI</sequence>
<dbReference type="Gene3D" id="1.10.287.70">
    <property type="match status" value="4"/>
</dbReference>
<evidence type="ECO:0000256" key="17">
    <source>
        <dbReference type="ARBA" id="ARBA00036239"/>
    </source>
</evidence>
<feature type="compositionally biased region" description="Low complexity" evidence="22">
    <location>
        <begin position="596"/>
        <end position="605"/>
    </location>
</feature>
<feature type="compositionally biased region" description="Low complexity" evidence="22">
    <location>
        <begin position="461"/>
        <end position="470"/>
    </location>
</feature>
<dbReference type="FunFam" id="1.20.120.350:FF:000005">
    <property type="entry name" value="Sodium channel protein"/>
    <property type="match status" value="1"/>
</dbReference>
<dbReference type="CDD" id="cd13433">
    <property type="entry name" value="Na_channel_gate"/>
    <property type="match status" value="1"/>
</dbReference>
<evidence type="ECO:0000256" key="4">
    <source>
        <dbReference type="ARBA" id="ARBA00022475"/>
    </source>
</evidence>
<feature type="domain" description="SCN5A-like C-terminal IQ motif" evidence="26">
    <location>
        <begin position="1794"/>
        <end position="1827"/>
    </location>
</feature>
<feature type="transmembrane region" description="Helical" evidence="21">
    <location>
        <begin position="1487"/>
        <end position="1507"/>
    </location>
</feature>
<dbReference type="PANTHER" id="PTHR10037">
    <property type="entry name" value="VOLTAGE-GATED CATION CHANNEL CALCIUM AND SODIUM"/>
    <property type="match status" value="1"/>
</dbReference>
<feature type="region of interest" description="Disordered" evidence="22">
    <location>
        <begin position="1107"/>
        <end position="1151"/>
    </location>
</feature>
<keyword evidence="10 21" id="KW-0915">Sodium</keyword>
<evidence type="ECO:0000256" key="2">
    <source>
        <dbReference type="ARBA" id="ARBA00022448"/>
    </source>
</evidence>
<feature type="transmembrane region" description="Helical" evidence="21">
    <location>
        <begin position="1199"/>
        <end position="1217"/>
    </location>
</feature>
<feature type="transmembrane region" description="Helical" evidence="21">
    <location>
        <begin position="853"/>
        <end position="881"/>
    </location>
</feature>
<feature type="region of interest" description="Disordered" evidence="22">
    <location>
        <begin position="28"/>
        <end position="53"/>
    </location>
</feature>
<feature type="domain" description="Ion transport" evidence="23">
    <location>
        <begin position="1426"/>
        <end position="1682"/>
    </location>
</feature>
<keyword evidence="12 21" id="KW-0472">Membrane</keyword>
<evidence type="ECO:0000256" key="8">
    <source>
        <dbReference type="ARBA" id="ARBA00022882"/>
    </source>
</evidence>
<dbReference type="GO" id="GO:0019228">
    <property type="term" value="P:neuronal action potential"/>
    <property type="evidence" value="ECO:0007669"/>
    <property type="project" value="TreeGrafter"/>
</dbReference>
<dbReference type="FunFam" id="1.10.287.70:FF:000001">
    <property type="entry name" value="Sodium channel protein"/>
    <property type="match status" value="1"/>
</dbReference>
<keyword evidence="7" id="KW-0677">Repeat</keyword>
<dbReference type="InterPro" id="IPR005821">
    <property type="entry name" value="Ion_trans_dom"/>
</dbReference>
<feature type="compositionally biased region" description="Basic and acidic residues" evidence="22">
    <location>
        <begin position="1874"/>
        <end position="1892"/>
    </location>
</feature>
<feature type="transmembrane region" description="Helical" evidence="21">
    <location>
        <begin position="1269"/>
        <end position="1289"/>
    </location>
</feature>
<reference evidence="27" key="2">
    <citation type="submission" date="2025-09" db="UniProtKB">
        <authorList>
            <consortium name="Ensembl"/>
        </authorList>
    </citation>
    <scope>IDENTIFICATION</scope>
</reference>
<reference evidence="27" key="1">
    <citation type="submission" date="2025-08" db="UniProtKB">
        <authorList>
            <consortium name="Ensembl"/>
        </authorList>
    </citation>
    <scope>IDENTIFICATION</scope>
</reference>
<evidence type="ECO:0000256" key="11">
    <source>
        <dbReference type="ARBA" id="ARBA00023065"/>
    </source>
</evidence>
<feature type="transmembrane region" description="Helical" evidence="21">
    <location>
        <begin position="1544"/>
        <end position="1572"/>
    </location>
</feature>
<dbReference type="FunFam" id="1.10.238.10:FF:000002">
    <property type="entry name" value="Sodium channel protein"/>
    <property type="match status" value="1"/>
</dbReference>
<keyword evidence="14" id="KW-0325">Glycoprotein</keyword>
<dbReference type="FunFam" id="1.20.120.350:FF:000002">
    <property type="entry name" value="Sodium channel protein"/>
    <property type="match status" value="1"/>
</dbReference>
<evidence type="ECO:0000256" key="18">
    <source>
        <dbReference type="ARBA" id="ARBA00038083"/>
    </source>
</evidence>
<dbReference type="GO" id="GO:0001518">
    <property type="term" value="C:voltage-gated sodium channel complex"/>
    <property type="evidence" value="ECO:0007669"/>
    <property type="project" value="UniProtKB-UniRule"/>
</dbReference>
<evidence type="ECO:0000259" key="24">
    <source>
        <dbReference type="Pfam" id="PF06512"/>
    </source>
</evidence>
<feature type="transmembrane region" description="Helical" evidence="21">
    <location>
        <begin position="1427"/>
        <end position="1445"/>
    </location>
</feature>
<keyword evidence="28" id="KW-1185">Reference proteome</keyword>
<evidence type="ECO:0000256" key="14">
    <source>
        <dbReference type="ARBA" id="ARBA00023180"/>
    </source>
</evidence>
<comment type="subunit">
    <text evidence="20">Voltage-gated sodium (Nav) channels consist of an ion-conducting alpha subunit which is functional on its own associated with regulatory beta subunits.</text>
</comment>
<keyword evidence="2 21" id="KW-0813">Transport</keyword>
<evidence type="ECO:0000256" key="7">
    <source>
        <dbReference type="ARBA" id="ARBA00022737"/>
    </source>
</evidence>
<evidence type="ECO:0000256" key="3">
    <source>
        <dbReference type="ARBA" id="ARBA00022461"/>
    </source>
</evidence>
<dbReference type="Ensembl" id="ENSOKIT00005014205.1">
    <property type="protein sequence ID" value="ENSOKIP00005013328.1"/>
    <property type="gene ID" value="ENSOKIG00005005579.1"/>
</dbReference>
<evidence type="ECO:0000259" key="25">
    <source>
        <dbReference type="Pfam" id="PF11933"/>
    </source>
</evidence>
<dbReference type="Pfam" id="PF06512">
    <property type="entry name" value="Na_trans_assoc"/>
    <property type="match status" value="1"/>
</dbReference>
<evidence type="ECO:0000256" key="16">
    <source>
        <dbReference type="ARBA" id="ARBA00023303"/>
    </source>
</evidence>
<dbReference type="Gene3D" id="1.20.5.1190">
    <property type="entry name" value="iswi atpase"/>
    <property type="match status" value="1"/>
</dbReference>
<evidence type="ECO:0000256" key="22">
    <source>
        <dbReference type="SAM" id="MobiDB-lite"/>
    </source>
</evidence>
<evidence type="ECO:0000256" key="21">
    <source>
        <dbReference type="RuleBase" id="RU361132"/>
    </source>
</evidence>
<accession>A0A8C7D1L3</accession>
<feature type="transmembrane region" description="Helical" evidence="21">
    <location>
        <begin position="943"/>
        <end position="966"/>
    </location>
</feature>
<evidence type="ECO:0000256" key="1">
    <source>
        <dbReference type="ARBA" id="ARBA00004651"/>
    </source>
</evidence>
<feature type="transmembrane region" description="Helical" evidence="21">
    <location>
        <begin position="743"/>
        <end position="761"/>
    </location>
</feature>
<evidence type="ECO:0000256" key="15">
    <source>
        <dbReference type="ARBA" id="ARBA00023201"/>
    </source>
</evidence>
<comment type="catalytic activity">
    <reaction evidence="17">
        <text>Na(+)(in) = Na(+)(out)</text>
        <dbReference type="Rhea" id="RHEA:34963"/>
        <dbReference type="ChEBI" id="CHEBI:29101"/>
    </reaction>
</comment>
<protein>
    <recommendedName>
        <fullName evidence="21">Sodium channel protein</fullName>
    </recommendedName>
</protein>
<feature type="transmembrane region" description="Helical" evidence="21">
    <location>
        <begin position="808"/>
        <end position="832"/>
    </location>
</feature>
<comment type="similarity">
    <text evidence="18">Belongs to the sodium channel (TC 1.A.1.10) family. Nav1.4/SCN4A subfamily.</text>
</comment>
<feature type="compositionally biased region" description="Acidic residues" evidence="22">
    <location>
        <begin position="566"/>
        <end position="577"/>
    </location>
</feature>
<dbReference type="GO" id="GO:0005248">
    <property type="term" value="F:voltage-gated sodium channel activity"/>
    <property type="evidence" value="ECO:0007669"/>
    <property type="project" value="InterPro"/>
</dbReference>
<feature type="domain" description="Ion transport" evidence="23">
    <location>
        <begin position="140"/>
        <end position="415"/>
    </location>
</feature>
<name>A0A8C7D1L3_ONCKI</name>
<dbReference type="Gene3D" id="1.20.120.350">
    <property type="entry name" value="Voltage-gated potassium channels. Chain C"/>
    <property type="match status" value="4"/>
</dbReference>
<comment type="function">
    <text evidence="21">Mediates the voltage-dependent sodium ion permeability of excitable membranes. Assuming opened or closed conformations in response to the voltage difference across the membrane, the protein forms a sodium-selective channel through which Na(+) ions may pass in accordance with their electrochemical gradient.</text>
</comment>
<feature type="transmembrane region" description="Helical" evidence="21">
    <location>
        <begin position="240"/>
        <end position="260"/>
    </location>
</feature>
<dbReference type="InterPro" id="IPR043203">
    <property type="entry name" value="VGCC_Ca_Na"/>
</dbReference>
<keyword evidence="3 21" id="KW-0894">Sodium channel</keyword>
<dbReference type="PANTHER" id="PTHR10037:SF278">
    <property type="entry name" value="SODIUM CHANNEL PROTEIN TYPE 2 SUBUNIT ALPHA"/>
    <property type="match status" value="1"/>
</dbReference>
<comment type="caution">
    <text evidence="21">Lacks conserved residue(s) required for the propagation of feature annotation.</text>
</comment>
<evidence type="ECO:0000256" key="13">
    <source>
        <dbReference type="ARBA" id="ARBA00023157"/>
    </source>
</evidence>
<comment type="function">
    <text evidence="19">Pore-forming subunit of a voltage-gated sodium (Nav) channel that directly mediates the depolarizing phase of action potentials in excitable membranes. Navs, also called VGSCs (voltage-gated sodium channels) or VDSCs (voltage-dependent sodium channels), operate by switching between closed and open conformations depending on the voltage difference across the membrane. In the open conformation they allow Na(+) ions to selectively pass through the pore, along their electrochemical gradient. The influx of Na+ ions provokes membrane depolarization, initiating the propagation of electrical signals throughout cells and tissues.</text>
</comment>
<evidence type="ECO:0000256" key="6">
    <source>
        <dbReference type="ARBA" id="ARBA00022692"/>
    </source>
</evidence>
<feature type="domain" description="Ion transport" evidence="23">
    <location>
        <begin position="742"/>
        <end position="972"/>
    </location>
</feature>
<keyword evidence="16 21" id="KW-0407">Ion channel</keyword>
<feature type="region of interest" description="Disordered" evidence="22">
    <location>
        <begin position="438"/>
        <end position="506"/>
    </location>
</feature>
<feature type="transmembrane region" description="Helical" evidence="21">
    <location>
        <begin position="182"/>
        <end position="201"/>
    </location>
</feature>
<feature type="compositionally biased region" description="Basic and acidic residues" evidence="22">
    <location>
        <begin position="484"/>
        <end position="501"/>
    </location>
</feature>
<dbReference type="InterPro" id="IPR001696">
    <property type="entry name" value="Na_channel_asu"/>
</dbReference>
<feature type="domain" description="Ion transport" evidence="23">
    <location>
        <begin position="1316"/>
        <end position="1378"/>
    </location>
</feature>
<evidence type="ECO:0000256" key="20">
    <source>
        <dbReference type="ARBA" id="ARBA00064899"/>
    </source>
</evidence>
<dbReference type="FunFam" id="1.10.287.70:FF:000006">
    <property type="entry name" value="Sodium channel protein"/>
    <property type="match status" value="1"/>
</dbReference>
<dbReference type="Pfam" id="PF11933">
    <property type="entry name" value="Na_trans_cytopl"/>
    <property type="match status" value="1"/>
</dbReference>
<feature type="transmembrane region" description="Helical" evidence="21">
    <location>
        <begin position="773"/>
        <end position="796"/>
    </location>
</feature>
<feature type="region of interest" description="Disordered" evidence="22">
    <location>
        <begin position="562"/>
        <end position="605"/>
    </location>
</feature>
<feature type="transmembrane region" description="Helical" evidence="21">
    <location>
        <begin position="1343"/>
        <end position="1369"/>
    </location>
</feature>
<evidence type="ECO:0000256" key="10">
    <source>
        <dbReference type="ARBA" id="ARBA00023053"/>
    </source>
</evidence>
<feature type="transmembrane region" description="Helical" evidence="21">
    <location>
        <begin position="1457"/>
        <end position="1475"/>
    </location>
</feature>
<gene>
    <name evidence="27" type="primary">LOC109866299</name>
</gene>
<keyword evidence="13" id="KW-1015">Disulfide bond</keyword>
<dbReference type="Pfam" id="PF00520">
    <property type="entry name" value="Ion_trans"/>
    <property type="match status" value="5"/>
</dbReference>
<dbReference type="GeneTree" id="ENSGT00940000163423"/>
<dbReference type="PRINTS" id="PR00170">
    <property type="entry name" value="NACHANNEL"/>
</dbReference>
<feature type="transmembrane region" description="Helical" evidence="21">
    <location>
        <begin position="213"/>
        <end position="234"/>
    </location>
</feature>
<comment type="subcellular location">
    <subcellularLocation>
        <location evidence="1 21">Cell membrane</location>
        <topology evidence="1 21">Multi-pass membrane protein</topology>
    </subcellularLocation>
</comment>
<evidence type="ECO:0000313" key="28">
    <source>
        <dbReference type="Proteomes" id="UP000694557"/>
    </source>
</evidence>
<evidence type="ECO:0000256" key="19">
    <source>
        <dbReference type="ARBA" id="ARBA00055248"/>
    </source>
</evidence>
<evidence type="ECO:0000256" key="9">
    <source>
        <dbReference type="ARBA" id="ARBA00022989"/>
    </source>
</evidence>
<dbReference type="Gene3D" id="1.10.238.10">
    <property type="entry name" value="EF-hand"/>
    <property type="match status" value="1"/>
</dbReference>
<dbReference type="InterPro" id="IPR027359">
    <property type="entry name" value="Volt_channel_dom_sf"/>
</dbReference>
<dbReference type="FunFam" id="1.20.120.350:FF:000004">
    <property type="entry name" value="Sodium channel protein"/>
    <property type="match status" value="1"/>
</dbReference>
<keyword evidence="6 21" id="KW-0812">Transmembrane</keyword>
<keyword evidence="8 21" id="KW-0851">Voltage-gated channel</keyword>
<feature type="transmembrane region" description="Helical" evidence="21">
    <location>
        <begin position="1647"/>
        <end position="1672"/>
    </location>
</feature>
<feature type="domain" description="Ion transport" evidence="23">
    <location>
        <begin position="1197"/>
        <end position="1315"/>
    </location>
</feature>
<dbReference type="Proteomes" id="UP000694557">
    <property type="component" value="Unassembled WGS sequence"/>
</dbReference>
<evidence type="ECO:0000256" key="12">
    <source>
        <dbReference type="ARBA" id="ARBA00023136"/>
    </source>
</evidence>
<dbReference type="FunFam" id="1.20.120.350:FF:000003">
    <property type="entry name" value="Voltage-dependent sodium channel"/>
    <property type="match status" value="1"/>
</dbReference>